<dbReference type="EMBL" id="JAPZBU010000003">
    <property type="protein sequence ID" value="KAJ5414360.1"/>
    <property type="molecule type" value="Genomic_DNA"/>
</dbReference>
<dbReference type="Proteomes" id="UP001147747">
    <property type="component" value="Unassembled WGS sequence"/>
</dbReference>
<accession>A0A9W9WBI9</accession>
<evidence type="ECO:0000313" key="3">
    <source>
        <dbReference type="Proteomes" id="UP001147747"/>
    </source>
</evidence>
<dbReference type="OrthoDB" id="103819at2759"/>
<dbReference type="GeneID" id="81364604"/>
<dbReference type="AlphaFoldDB" id="A0A9W9WBI9"/>
<reference evidence="2" key="1">
    <citation type="submission" date="2022-12" db="EMBL/GenBank/DDBJ databases">
        <authorList>
            <person name="Petersen C."/>
        </authorList>
    </citation>
    <scope>NUCLEOTIDE SEQUENCE</scope>
    <source>
        <strain evidence="2">IBT 29677</strain>
    </source>
</reference>
<keyword evidence="1" id="KW-1133">Transmembrane helix</keyword>
<keyword evidence="3" id="KW-1185">Reference proteome</keyword>
<protein>
    <submittedName>
        <fullName evidence="2">Uncharacterized protein</fullName>
    </submittedName>
</protein>
<sequence length="293" mass="33260">MLLARRSSLPKLLTTSAELVILPENSPGAGLMKTMVDLSLIIQVVNDTVTRAELNEAIDLEGRFDAILKEMKEMLAKIDLARDEASRAHQLDWIAVEFTTRAALISIHQSRLKLMQNPSTRTDCVTCARESLGYFSRLQSQLSDDARFAETFTFQAWITLVFPLSSFFILFCNFIATSNIEDYALMEQVFQQLHLLPNSKSRARIQHLLGSYRQLCQEILPSSIEAHRGLQTEYAIPQSENHETGNMQAIDPVEWLERPEEHLNFDGVWDDESLQDLLTAHSSLGLFEQCNDV</sequence>
<comment type="caution">
    <text evidence="2">The sequence shown here is derived from an EMBL/GenBank/DDBJ whole genome shotgun (WGS) entry which is preliminary data.</text>
</comment>
<feature type="transmembrane region" description="Helical" evidence="1">
    <location>
        <begin position="156"/>
        <end position="176"/>
    </location>
</feature>
<organism evidence="2 3">
    <name type="scientific">Penicillium cosmopolitanum</name>
    <dbReference type="NCBI Taxonomy" id="1131564"/>
    <lineage>
        <taxon>Eukaryota</taxon>
        <taxon>Fungi</taxon>
        <taxon>Dikarya</taxon>
        <taxon>Ascomycota</taxon>
        <taxon>Pezizomycotina</taxon>
        <taxon>Eurotiomycetes</taxon>
        <taxon>Eurotiomycetidae</taxon>
        <taxon>Eurotiales</taxon>
        <taxon>Aspergillaceae</taxon>
        <taxon>Penicillium</taxon>
    </lineage>
</organism>
<gene>
    <name evidence="2" type="ORF">N7509_000987</name>
</gene>
<reference evidence="2" key="2">
    <citation type="journal article" date="2023" name="IMA Fungus">
        <title>Comparative genomic study of the Penicillium genus elucidates a diverse pangenome and 15 lateral gene transfer events.</title>
        <authorList>
            <person name="Petersen C."/>
            <person name="Sorensen T."/>
            <person name="Nielsen M.R."/>
            <person name="Sondergaard T.E."/>
            <person name="Sorensen J.L."/>
            <person name="Fitzpatrick D.A."/>
            <person name="Frisvad J.C."/>
            <person name="Nielsen K.L."/>
        </authorList>
    </citation>
    <scope>NUCLEOTIDE SEQUENCE</scope>
    <source>
        <strain evidence="2">IBT 29677</strain>
    </source>
</reference>
<keyword evidence="1" id="KW-0812">Transmembrane</keyword>
<dbReference type="RefSeq" id="XP_056494206.1">
    <property type="nucleotide sequence ID" value="XM_056625624.1"/>
</dbReference>
<keyword evidence="1" id="KW-0472">Membrane</keyword>
<name>A0A9W9WBI9_9EURO</name>
<proteinExistence type="predicted"/>
<evidence type="ECO:0000256" key="1">
    <source>
        <dbReference type="SAM" id="Phobius"/>
    </source>
</evidence>
<evidence type="ECO:0000313" key="2">
    <source>
        <dbReference type="EMBL" id="KAJ5414360.1"/>
    </source>
</evidence>